<evidence type="ECO:0000256" key="5">
    <source>
        <dbReference type="ARBA" id="ARBA00023136"/>
    </source>
</evidence>
<keyword evidence="2 7" id="KW-0808">Transferase</keyword>
<name>A0A0Q9X5C7_DROMO</name>
<evidence type="ECO:0000259" key="8">
    <source>
        <dbReference type="Pfam" id="PF01529"/>
    </source>
</evidence>
<dbReference type="KEGG" id="dmo:Dmoj_GI26120"/>
<keyword evidence="6 7" id="KW-0012">Acyltransferase</keyword>
<dbReference type="OrthoDB" id="331948at2759"/>
<dbReference type="InterPro" id="IPR001594">
    <property type="entry name" value="Palmitoyltrfase_DHHC"/>
</dbReference>
<organism evidence="9 10">
    <name type="scientific">Drosophila mojavensis</name>
    <name type="common">Fruit fly</name>
    <dbReference type="NCBI Taxonomy" id="7230"/>
    <lineage>
        <taxon>Eukaryota</taxon>
        <taxon>Metazoa</taxon>
        <taxon>Ecdysozoa</taxon>
        <taxon>Arthropoda</taxon>
        <taxon>Hexapoda</taxon>
        <taxon>Insecta</taxon>
        <taxon>Pterygota</taxon>
        <taxon>Neoptera</taxon>
        <taxon>Endopterygota</taxon>
        <taxon>Diptera</taxon>
        <taxon>Brachycera</taxon>
        <taxon>Muscomorpha</taxon>
        <taxon>Ephydroidea</taxon>
        <taxon>Drosophilidae</taxon>
        <taxon>Drosophila</taxon>
    </lineage>
</organism>
<keyword evidence="5 7" id="KW-0472">Membrane</keyword>
<comment type="catalytic activity">
    <reaction evidence="7">
        <text>L-cysteinyl-[protein] + hexadecanoyl-CoA = S-hexadecanoyl-L-cysteinyl-[protein] + CoA</text>
        <dbReference type="Rhea" id="RHEA:36683"/>
        <dbReference type="Rhea" id="RHEA-COMP:10131"/>
        <dbReference type="Rhea" id="RHEA-COMP:11032"/>
        <dbReference type="ChEBI" id="CHEBI:29950"/>
        <dbReference type="ChEBI" id="CHEBI:57287"/>
        <dbReference type="ChEBI" id="CHEBI:57379"/>
        <dbReference type="ChEBI" id="CHEBI:74151"/>
        <dbReference type="EC" id="2.3.1.225"/>
    </reaction>
</comment>
<dbReference type="GO" id="GO:0019706">
    <property type="term" value="F:protein-cysteine S-palmitoyltransferase activity"/>
    <property type="evidence" value="ECO:0007669"/>
    <property type="project" value="UniProtKB-EC"/>
</dbReference>
<dbReference type="Pfam" id="PF01529">
    <property type="entry name" value="DHHC"/>
    <property type="match status" value="1"/>
</dbReference>
<dbReference type="GO" id="GO:0016020">
    <property type="term" value="C:membrane"/>
    <property type="evidence" value="ECO:0007669"/>
    <property type="project" value="UniProtKB-SubCell"/>
</dbReference>
<comment type="similarity">
    <text evidence="7">Belongs to the DHHC palmitoyltransferase family.</text>
</comment>
<reference evidence="9 10" key="1">
    <citation type="journal article" date="2007" name="Nature">
        <title>Evolution of genes and genomes on the Drosophila phylogeny.</title>
        <authorList>
            <consortium name="Drosophila 12 Genomes Consortium"/>
            <person name="Clark A.G."/>
            <person name="Eisen M.B."/>
            <person name="Smith D.R."/>
            <person name="Bergman C.M."/>
            <person name="Oliver B."/>
            <person name="Markow T.A."/>
            <person name="Kaufman T.C."/>
            <person name="Kellis M."/>
            <person name="Gelbart W."/>
            <person name="Iyer V.N."/>
            <person name="Pollard D.A."/>
            <person name="Sackton T.B."/>
            <person name="Larracuente A.M."/>
            <person name="Singh N.D."/>
            <person name="Abad J.P."/>
            <person name="Abt D.N."/>
            <person name="Adryan B."/>
            <person name="Aguade M."/>
            <person name="Akashi H."/>
            <person name="Anderson W.W."/>
            <person name="Aquadro C.F."/>
            <person name="Ardell D.H."/>
            <person name="Arguello R."/>
            <person name="Artieri C.G."/>
            <person name="Barbash D.A."/>
            <person name="Barker D."/>
            <person name="Barsanti P."/>
            <person name="Batterham P."/>
            <person name="Batzoglou S."/>
            <person name="Begun D."/>
            <person name="Bhutkar A."/>
            <person name="Blanco E."/>
            <person name="Bosak S.A."/>
            <person name="Bradley R.K."/>
            <person name="Brand A.D."/>
            <person name="Brent M.R."/>
            <person name="Brooks A.N."/>
            <person name="Brown R.H."/>
            <person name="Butlin R.K."/>
            <person name="Caggese C."/>
            <person name="Calvi B.R."/>
            <person name="Bernardo de Carvalho A."/>
            <person name="Caspi A."/>
            <person name="Castrezana S."/>
            <person name="Celniker S.E."/>
            <person name="Chang J.L."/>
            <person name="Chapple C."/>
            <person name="Chatterji S."/>
            <person name="Chinwalla A."/>
            <person name="Civetta A."/>
            <person name="Clifton S.W."/>
            <person name="Comeron J.M."/>
            <person name="Costello J.C."/>
            <person name="Coyne J.A."/>
            <person name="Daub J."/>
            <person name="David R.G."/>
            <person name="Delcher A.L."/>
            <person name="Delehaunty K."/>
            <person name="Do C.B."/>
            <person name="Ebling H."/>
            <person name="Edwards K."/>
            <person name="Eickbush T."/>
            <person name="Evans J.D."/>
            <person name="Filipski A."/>
            <person name="Findeiss S."/>
            <person name="Freyhult E."/>
            <person name="Fulton L."/>
            <person name="Fulton R."/>
            <person name="Garcia A.C."/>
            <person name="Gardiner A."/>
            <person name="Garfield D.A."/>
            <person name="Garvin B.E."/>
            <person name="Gibson G."/>
            <person name="Gilbert D."/>
            <person name="Gnerre S."/>
            <person name="Godfrey J."/>
            <person name="Good R."/>
            <person name="Gotea V."/>
            <person name="Gravely B."/>
            <person name="Greenberg A.J."/>
            <person name="Griffiths-Jones S."/>
            <person name="Gross S."/>
            <person name="Guigo R."/>
            <person name="Gustafson E.A."/>
            <person name="Haerty W."/>
            <person name="Hahn M.W."/>
            <person name="Halligan D.L."/>
            <person name="Halpern A.L."/>
            <person name="Halter G.M."/>
            <person name="Han M.V."/>
            <person name="Heger A."/>
            <person name="Hillier L."/>
            <person name="Hinrichs A.S."/>
            <person name="Holmes I."/>
            <person name="Hoskins R.A."/>
            <person name="Hubisz M.J."/>
            <person name="Hultmark D."/>
            <person name="Huntley M.A."/>
            <person name="Jaffe D.B."/>
            <person name="Jagadeeshan S."/>
            <person name="Jeck W.R."/>
            <person name="Johnson J."/>
            <person name="Jones C.D."/>
            <person name="Jordan W.C."/>
            <person name="Karpen G.H."/>
            <person name="Kataoka E."/>
            <person name="Keightley P.D."/>
            <person name="Kheradpour P."/>
            <person name="Kirkness E.F."/>
            <person name="Koerich L.B."/>
            <person name="Kristiansen K."/>
            <person name="Kudrna D."/>
            <person name="Kulathinal R.J."/>
            <person name="Kumar S."/>
            <person name="Kwok R."/>
            <person name="Lander E."/>
            <person name="Langley C.H."/>
            <person name="Lapoint R."/>
            <person name="Lazzaro B.P."/>
            <person name="Lee S.J."/>
            <person name="Levesque L."/>
            <person name="Li R."/>
            <person name="Lin C.F."/>
            <person name="Lin M.F."/>
            <person name="Lindblad-Toh K."/>
            <person name="Llopart A."/>
            <person name="Long M."/>
            <person name="Low L."/>
            <person name="Lozovsky E."/>
            <person name="Lu J."/>
            <person name="Luo M."/>
            <person name="Machado C.A."/>
            <person name="Makalowski W."/>
            <person name="Marzo M."/>
            <person name="Matsuda M."/>
            <person name="Matzkin L."/>
            <person name="McAllister B."/>
            <person name="McBride C.S."/>
            <person name="McKernan B."/>
            <person name="McKernan K."/>
            <person name="Mendez-Lago M."/>
            <person name="Minx P."/>
            <person name="Mollenhauer M.U."/>
            <person name="Montooth K."/>
            <person name="Mount S.M."/>
            <person name="Mu X."/>
            <person name="Myers E."/>
            <person name="Negre B."/>
            <person name="Newfeld S."/>
            <person name="Nielsen R."/>
            <person name="Noor M.A."/>
            <person name="O'Grady P."/>
            <person name="Pachter L."/>
            <person name="Papaceit M."/>
            <person name="Parisi M.J."/>
            <person name="Parisi M."/>
            <person name="Parts L."/>
            <person name="Pedersen J.S."/>
            <person name="Pesole G."/>
            <person name="Phillippy A.M."/>
            <person name="Ponting C.P."/>
            <person name="Pop M."/>
            <person name="Porcelli D."/>
            <person name="Powell J.R."/>
            <person name="Prohaska S."/>
            <person name="Pruitt K."/>
            <person name="Puig M."/>
            <person name="Quesneville H."/>
            <person name="Ram K.R."/>
            <person name="Rand D."/>
            <person name="Rasmussen M.D."/>
            <person name="Reed L.K."/>
            <person name="Reenan R."/>
            <person name="Reily A."/>
            <person name="Remington K.A."/>
            <person name="Rieger T.T."/>
            <person name="Ritchie M.G."/>
            <person name="Robin C."/>
            <person name="Rogers Y.H."/>
            <person name="Rohde C."/>
            <person name="Rozas J."/>
            <person name="Rubenfield M.J."/>
            <person name="Ruiz A."/>
            <person name="Russo S."/>
            <person name="Salzberg S.L."/>
            <person name="Sanchez-Gracia A."/>
            <person name="Saranga D.J."/>
            <person name="Sato H."/>
            <person name="Schaeffer S.W."/>
            <person name="Schatz M.C."/>
            <person name="Schlenke T."/>
            <person name="Schwartz R."/>
            <person name="Segarra C."/>
            <person name="Singh R.S."/>
            <person name="Sirot L."/>
            <person name="Sirota M."/>
            <person name="Sisneros N.B."/>
            <person name="Smith C.D."/>
            <person name="Smith T.F."/>
            <person name="Spieth J."/>
            <person name="Stage D.E."/>
            <person name="Stark A."/>
            <person name="Stephan W."/>
            <person name="Strausberg R.L."/>
            <person name="Strempel S."/>
            <person name="Sturgill D."/>
            <person name="Sutton G."/>
            <person name="Sutton G.G."/>
            <person name="Tao W."/>
            <person name="Teichmann S."/>
            <person name="Tobari Y.N."/>
            <person name="Tomimura Y."/>
            <person name="Tsolas J.M."/>
            <person name="Valente V.L."/>
            <person name="Venter E."/>
            <person name="Venter J.C."/>
            <person name="Vicario S."/>
            <person name="Vieira F.G."/>
            <person name="Vilella A.J."/>
            <person name="Villasante A."/>
            <person name="Walenz B."/>
            <person name="Wang J."/>
            <person name="Wasserman M."/>
            <person name="Watts T."/>
            <person name="Wilson D."/>
            <person name="Wilson R.K."/>
            <person name="Wing R.A."/>
            <person name="Wolfner M.F."/>
            <person name="Wong A."/>
            <person name="Wong G.K."/>
            <person name="Wu C.I."/>
            <person name="Wu G."/>
            <person name="Yamamoto D."/>
            <person name="Yang H.P."/>
            <person name="Yang S.P."/>
            <person name="Yorke J.A."/>
            <person name="Yoshida K."/>
            <person name="Zdobnov E."/>
            <person name="Zhang P."/>
            <person name="Zhang Y."/>
            <person name="Zimin A.V."/>
            <person name="Baldwin J."/>
            <person name="Abdouelleil A."/>
            <person name="Abdulkadir J."/>
            <person name="Abebe A."/>
            <person name="Abera B."/>
            <person name="Abreu J."/>
            <person name="Acer S.C."/>
            <person name="Aftuck L."/>
            <person name="Alexander A."/>
            <person name="An P."/>
            <person name="Anderson E."/>
            <person name="Anderson S."/>
            <person name="Arachi H."/>
            <person name="Azer M."/>
            <person name="Bachantsang P."/>
            <person name="Barry A."/>
            <person name="Bayul T."/>
            <person name="Berlin A."/>
            <person name="Bessette D."/>
            <person name="Bloom T."/>
            <person name="Blye J."/>
            <person name="Boguslavskiy L."/>
            <person name="Bonnet C."/>
            <person name="Boukhgalter B."/>
            <person name="Bourzgui I."/>
            <person name="Brown A."/>
            <person name="Cahill P."/>
            <person name="Channer S."/>
            <person name="Cheshatsang Y."/>
            <person name="Chuda L."/>
            <person name="Citroen M."/>
            <person name="Collymore A."/>
            <person name="Cooke P."/>
            <person name="Costello M."/>
            <person name="D'Aco K."/>
            <person name="Daza R."/>
            <person name="De Haan G."/>
            <person name="DeGray S."/>
            <person name="DeMaso C."/>
            <person name="Dhargay N."/>
            <person name="Dooley K."/>
            <person name="Dooley E."/>
            <person name="Doricent M."/>
            <person name="Dorje P."/>
            <person name="Dorjee K."/>
            <person name="Dupes A."/>
            <person name="Elong R."/>
            <person name="Falk J."/>
            <person name="Farina A."/>
            <person name="Faro S."/>
            <person name="Ferguson D."/>
            <person name="Fisher S."/>
            <person name="Foley C.D."/>
            <person name="Franke A."/>
            <person name="Friedrich D."/>
            <person name="Gadbois L."/>
            <person name="Gearin G."/>
            <person name="Gearin C.R."/>
            <person name="Giannoukos G."/>
            <person name="Goode T."/>
            <person name="Graham J."/>
            <person name="Grandbois E."/>
            <person name="Grewal S."/>
            <person name="Gyaltsen K."/>
            <person name="Hafez N."/>
            <person name="Hagos B."/>
            <person name="Hall J."/>
            <person name="Henson C."/>
            <person name="Hollinger A."/>
            <person name="Honan T."/>
            <person name="Huard M.D."/>
            <person name="Hughes L."/>
            <person name="Hurhula B."/>
            <person name="Husby M.E."/>
            <person name="Kamat A."/>
            <person name="Kanga B."/>
            <person name="Kashin S."/>
            <person name="Khazanovich D."/>
            <person name="Kisner P."/>
            <person name="Lance K."/>
            <person name="Lara M."/>
            <person name="Lee W."/>
            <person name="Lennon N."/>
            <person name="Letendre F."/>
            <person name="LeVine R."/>
            <person name="Lipovsky A."/>
            <person name="Liu X."/>
            <person name="Liu J."/>
            <person name="Liu S."/>
            <person name="Lokyitsang T."/>
            <person name="Lokyitsang Y."/>
            <person name="Lubonja R."/>
            <person name="Lui A."/>
            <person name="MacDonald P."/>
            <person name="Magnisalis V."/>
            <person name="Maru K."/>
            <person name="Matthews C."/>
            <person name="McCusker W."/>
            <person name="McDonough S."/>
            <person name="Mehta T."/>
            <person name="Meldrim J."/>
            <person name="Meneus L."/>
            <person name="Mihai O."/>
            <person name="Mihalev A."/>
            <person name="Mihova T."/>
            <person name="Mittelman R."/>
            <person name="Mlenga V."/>
            <person name="Montmayeur A."/>
            <person name="Mulrain L."/>
            <person name="Navidi A."/>
            <person name="Naylor J."/>
            <person name="Negash T."/>
            <person name="Nguyen T."/>
            <person name="Nguyen N."/>
            <person name="Nicol R."/>
            <person name="Norbu C."/>
            <person name="Norbu N."/>
            <person name="Novod N."/>
            <person name="O'Neill B."/>
            <person name="Osman S."/>
            <person name="Markiewicz E."/>
            <person name="Oyono O.L."/>
            <person name="Patti C."/>
            <person name="Phunkhang P."/>
            <person name="Pierre F."/>
            <person name="Priest M."/>
            <person name="Raghuraman S."/>
            <person name="Rege F."/>
            <person name="Reyes R."/>
            <person name="Rise C."/>
            <person name="Rogov P."/>
            <person name="Ross K."/>
            <person name="Ryan E."/>
            <person name="Settipalli S."/>
            <person name="Shea T."/>
            <person name="Sherpa N."/>
            <person name="Shi L."/>
            <person name="Shih D."/>
            <person name="Sparrow T."/>
            <person name="Spaulding J."/>
            <person name="Stalker J."/>
            <person name="Stange-Thomann N."/>
            <person name="Stavropoulos S."/>
            <person name="Stone C."/>
            <person name="Strader C."/>
            <person name="Tesfaye S."/>
            <person name="Thomson T."/>
            <person name="Thoulutsang Y."/>
            <person name="Thoulutsang D."/>
            <person name="Topham K."/>
            <person name="Topping I."/>
            <person name="Tsamla T."/>
            <person name="Vassiliev H."/>
            <person name="Vo A."/>
            <person name="Wangchuk T."/>
            <person name="Wangdi T."/>
            <person name="Weiand M."/>
            <person name="Wilkinson J."/>
            <person name="Wilson A."/>
            <person name="Yadav S."/>
            <person name="Young G."/>
            <person name="Yu Q."/>
            <person name="Zembek L."/>
            <person name="Zhong D."/>
            <person name="Zimmer A."/>
            <person name="Zwirko Z."/>
            <person name="Jaffe D.B."/>
            <person name="Alvarez P."/>
            <person name="Brockman W."/>
            <person name="Butler J."/>
            <person name="Chin C."/>
            <person name="Gnerre S."/>
            <person name="Grabherr M."/>
            <person name="Kleber M."/>
            <person name="Mauceli E."/>
            <person name="MacCallum I."/>
        </authorList>
    </citation>
    <scope>NUCLEOTIDE SEQUENCE [LARGE SCALE GENOMIC DNA]</scope>
    <source>
        <strain evidence="10">Tucson 15081-1352.22</strain>
    </source>
</reference>
<evidence type="ECO:0000313" key="10">
    <source>
        <dbReference type="Proteomes" id="UP000009192"/>
    </source>
</evidence>
<comment type="subcellular location">
    <subcellularLocation>
        <location evidence="1">Membrane</location>
        <topology evidence="1">Multi-pass membrane protein</topology>
    </subcellularLocation>
</comment>
<dbReference type="PROSITE" id="PS50216">
    <property type="entry name" value="DHHC"/>
    <property type="match status" value="1"/>
</dbReference>
<evidence type="ECO:0000256" key="7">
    <source>
        <dbReference type="RuleBase" id="RU079119"/>
    </source>
</evidence>
<feature type="transmembrane region" description="Helical" evidence="7">
    <location>
        <begin position="141"/>
        <end position="163"/>
    </location>
</feature>
<protein>
    <recommendedName>
        <fullName evidence="7">Palmitoyltransferase</fullName>
        <ecNumber evidence="7">2.3.1.225</ecNumber>
    </recommendedName>
</protein>
<evidence type="ECO:0000313" key="9">
    <source>
        <dbReference type="EMBL" id="KRG03382.1"/>
    </source>
</evidence>
<dbReference type="EC" id="2.3.1.225" evidence="7"/>
<keyword evidence="3 7" id="KW-0812">Transmembrane</keyword>
<keyword evidence="10" id="KW-1185">Reference proteome</keyword>
<dbReference type="AlphaFoldDB" id="A0A0Q9X5C7"/>
<keyword evidence="4 7" id="KW-1133">Transmembrane helix</keyword>
<evidence type="ECO:0000256" key="2">
    <source>
        <dbReference type="ARBA" id="ARBA00022679"/>
    </source>
</evidence>
<gene>
    <name evidence="9" type="primary">Dmoj\GI26120</name>
    <name evidence="9" type="ORF">Dmoj_GI26120</name>
</gene>
<feature type="transmembrane region" description="Helical" evidence="7">
    <location>
        <begin position="175"/>
        <end position="198"/>
    </location>
</feature>
<feature type="transmembrane region" description="Helical" evidence="7">
    <location>
        <begin position="39"/>
        <end position="57"/>
    </location>
</feature>
<proteinExistence type="inferred from homology"/>
<dbReference type="Proteomes" id="UP000009192">
    <property type="component" value="Unassembled WGS sequence"/>
</dbReference>
<comment type="domain">
    <text evidence="7">The DHHC domain is required for palmitoyltransferase activity.</text>
</comment>
<evidence type="ECO:0000256" key="3">
    <source>
        <dbReference type="ARBA" id="ARBA00022692"/>
    </source>
</evidence>
<dbReference type="InterPro" id="IPR039859">
    <property type="entry name" value="PFA4/ZDH16/20/ERF2-like"/>
</dbReference>
<dbReference type="PANTHER" id="PTHR12246">
    <property type="entry name" value="PALMITOYLTRANSFERASE ZDHHC16"/>
    <property type="match status" value="1"/>
</dbReference>
<feature type="domain" description="Palmitoyltransferase DHHC" evidence="8">
    <location>
        <begin position="92"/>
        <end position="213"/>
    </location>
</feature>
<evidence type="ECO:0000256" key="1">
    <source>
        <dbReference type="ARBA" id="ARBA00004141"/>
    </source>
</evidence>
<evidence type="ECO:0000256" key="6">
    <source>
        <dbReference type="ARBA" id="ARBA00023315"/>
    </source>
</evidence>
<feature type="transmembrane region" description="Helical" evidence="7">
    <location>
        <begin position="12"/>
        <end position="33"/>
    </location>
</feature>
<dbReference type="EMBL" id="CH933807">
    <property type="protein sequence ID" value="KRG03382.1"/>
    <property type="molecule type" value="Genomic_DNA"/>
</dbReference>
<evidence type="ECO:0000256" key="4">
    <source>
        <dbReference type="ARBA" id="ARBA00022989"/>
    </source>
</evidence>
<dbReference type="InParanoid" id="A0A0Q9X5C7"/>
<accession>A0A0Q9X5C7</accession>
<sequence>MVFVRDPCGIICLIATYGAVIYADYVVICWIIPATMPLSIGVLHVVLFNTVVFLLGMSHSKAAFSDPGFVSLPAKRLDFSDSHSGNGRGTEWTLCTLCEIYRPPQAHHCTICQRCIRRMDHHCPCINNCVGECNQKYFLQFLFYVGILCLYSVALVLVSWIFPCTECSLSLIETQLMHTIVLMMESTLFGLFVTLIMLDQLNVILYDESVFETREQKGAYWSKSRRYQMLAKVFGPGHPMLWLLPRASLNDATRNHGAALLSHEV</sequence>
<dbReference type="SMR" id="A0A0Q9X5C7"/>